<evidence type="ECO:0000313" key="2">
    <source>
        <dbReference type="Proteomes" id="UP000462014"/>
    </source>
</evidence>
<dbReference type="Pfam" id="PF04402">
    <property type="entry name" value="SIMPL"/>
    <property type="match status" value="1"/>
</dbReference>
<keyword evidence="2" id="KW-1185">Reference proteome</keyword>
<comment type="caution">
    <text evidence="1">The sequence shown here is derived from an EMBL/GenBank/DDBJ whole genome shotgun (WGS) entry which is preliminary data.</text>
</comment>
<gene>
    <name evidence="1" type="ORF">GO621_14230</name>
</gene>
<evidence type="ECO:0000313" key="1">
    <source>
        <dbReference type="EMBL" id="MVN22685.1"/>
    </source>
</evidence>
<dbReference type="PIRSF" id="PIRSF029033">
    <property type="entry name" value="UCP029033"/>
    <property type="match status" value="1"/>
</dbReference>
<dbReference type="PANTHER" id="PTHR34387">
    <property type="entry name" value="SLR1258 PROTEIN"/>
    <property type="match status" value="1"/>
</dbReference>
<dbReference type="GO" id="GO:0006974">
    <property type="term" value="P:DNA damage response"/>
    <property type="evidence" value="ECO:0007669"/>
    <property type="project" value="TreeGrafter"/>
</dbReference>
<organism evidence="1 2">
    <name type="scientific">Mucilaginibacter arboris</name>
    <dbReference type="NCBI Taxonomy" id="2682090"/>
    <lineage>
        <taxon>Bacteria</taxon>
        <taxon>Pseudomonadati</taxon>
        <taxon>Bacteroidota</taxon>
        <taxon>Sphingobacteriia</taxon>
        <taxon>Sphingobacteriales</taxon>
        <taxon>Sphingobacteriaceae</taxon>
        <taxon>Mucilaginibacter</taxon>
    </lineage>
</organism>
<dbReference type="Gene3D" id="3.30.70.2970">
    <property type="entry name" value="Protein of unknown function (DUF541), domain 2"/>
    <property type="match status" value="1"/>
</dbReference>
<name>A0A7K1SZE2_9SPHI</name>
<dbReference type="RefSeq" id="WP_157568191.1">
    <property type="nucleotide sequence ID" value="NZ_WPIK01000013.1"/>
</dbReference>
<dbReference type="InterPro" id="IPR052022">
    <property type="entry name" value="26kDa_periplasmic_antigen"/>
</dbReference>
<dbReference type="Gene3D" id="3.30.110.170">
    <property type="entry name" value="Protein of unknown function (DUF541), domain 1"/>
    <property type="match status" value="1"/>
</dbReference>
<proteinExistence type="predicted"/>
<reference evidence="1 2" key="1">
    <citation type="submission" date="2019-12" db="EMBL/GenBank/DDBJ databases">
        <title>Mucilaginibacter sp. HMF7410 genome sequencing and assembly.</title>
        <authorList>
            <person name="Kang H."/>
            <person name="Cha I."/>
            <person name="Kim H."/>
            <person name="Joh K."/>
        </authorList>
    </citation>
    <scope>NUCLEOTIDE SEQUENCE [LARGE SCALE GENOMIC DNA]</scope>
    <source>
        <strain evidence="1 2">HMF7410</strain>
    </source>
</reference>
<sequence>MKSIITAAIIGVAAIIAFAIIGRAYKYRSTTMETIVVTGLAEKDFNSDLIVWSGTYSRKSADLKSAYAALKTDENTIRNYLSKKGIGNNEMVFSAITINKEFSPKLDANGRNIGQQFSGYNLVQMVKIESSHVDQVDKISREATELIETGIEFNSQAPLFYNTKLNQVKMELLGKASADAKARAETIARNAGSGLGKLKKATMGVFQITGKNSNEDYSYGGAFNTSSRNKTGSITIKMEFQAE</sequence>
<dbReference type="AlphaFoldDB" id="A0A7K1SZE2"/>
<dbReference type="InterPro" id="IPR016907">
    <property type="entry name" value="UCP029033"/>
</dbReference>
<dbReference type="Proteomes" id="UP000462014">
    <property type="component" value="Unassembled WGS sequence"/>
</dbReference>
<dbReference type="InterPro" id="IPR007497">
    <property type="entry name" value="SIMPL/DUF541"/>
</dbReference>
<dbReference type="EMBL" id="WPIK01000013">
    <property type="protein sequence ID" value="MVN22685.1"/>
    <property type="molecule type" value="Genomic_DNA"/>
</dbReference>
<accession>A0A7K1SZE2</accession>
<dbReference type="PANTHER" id="PTHR34387:SF2">
    <property type="entry name" value="SLR1258 PROTEIN"/>
    <property type="match status" value="1"/>
</dbReference>
<protein>
    <submittedName>
        <fullName evidence="1">DUF541 domain-containing protein</fullName>
    </submittedName>
</protein>